<name>A0A1Y2MLG9_PSEAH</name>
<dbReference type="GO" id="GO:0003677">
    <property type="term" value="F:DNA binding"/>
    <property type="evidence" value="ECO:0007669"/>
    <property type="project" value="UniProtKB-UniRule"/>
</dbReference>
<gene>
    <name evidence="7" type="ORF">BG845_05629</name>
</gene>
<evidence type="ECO:0000259" key="6">
    <source>
        <dbReference type="PROSITE" id="PS51900"/>
    </source>
</evidence>
<dbReference type="InterPro" id="IPR013762">
    <property type="entry name" value="Integrase-like_cat_sf"/>
</dbReference>
<feature type="domain" description="Core-binding (CB)" evidence="6">
    <location>
        <begin position="58"/>
        <end position="135"/>
    </location>
</feature>
<dbReference type="InterPro" id="IPR010998">
    <property type="entry name" value="Integrase_recombinase_N"/>
</dbReference>
<proteinExistence type="inferred from homology"/>
<keyword evidence="8" id="KW-1185">Reference proteome</keyword>
<keyword evidence="2 4" id="KW-0238">DNA-binding</keyword>
<comment type="caution">
    <text evidence="7">The sequence shown here is derived from an EMBL/GenBank/DDBJ whole genome shotgun (WGS) entry which is preliminary data.</text>
</comment>
<dbReference type="PANTHER" id="PTHR30349:SF41">
    <property type="entry name" value="INTEGRASE_RECOMBINASE PROTEIN MJ0367-RELATED"/>
    <property type="match status" value="1"/>
</dbReference>
<reference evidence="7 8" key="1">
    <citation type="submission" date="2016-09" db="EMBL/GenBank/DDBJ databases">
        <title>Pseudonocardia autotrophica DSM535, a candidate organism with high potential of specific P450 cytochromes.</title>
        <authorList>
            <person name="Grumaz C."/>
            <person name="Vainshtein Y."/>
            <person name="Kirstahler P."/>
            <person name="Sohn K."/>
        </authorList>
    </citation>
    <scope>NUCLEOTIDE SEQUENCE [LARGE SCALE GENOMIC DNA]</scope>
    <source>
        <strain evidence="7 8">DSM 535</strain>
    </source>
</reference>
<evidence type="ECO:0000313" key="8">
    <source>
        <dbReference type="Proteomes" id="UP000194360"/>
    </source>
</evidence>
<dbReference type="InterPro" id="IPR002104">
    <property type="entry name" value="Integrase_catalytic"/>
</dbReference>
<sequence>MASIKRRPNGTWRARYRDETGHEHARHFDRKIDAQRWLDEVTTSIITGNYVDPRAGKTTLRTYTEDWRTAQPHSPLTRARIERELRLHIYPAIGDTPIARLRPTTIQALISGLPLAPSSTGNILDTLRQIFKAARRDRLLTHDPTDGVRAPTGGRTDIWIPTPQHIRDLHTALPDRYKTVVDLVVGAGLRQAEVTGLEVRHLDFLRGRDVTVAQQLMSLTPTRLTEPKTSESLRAVPLAQGTLDALSAHLAAHPATPVDLDDETNPRAPTRRPVRLVFTTTNGHPITRGTWSGIWGKAAREAGFPKGSGLHSLRHFYASALIRFGESAKVVQRRLGHASVEITLRTYTHLWPDSDDRTREAVASVLEVLADPVRTAVPGRVSDLQG</sequence>
<dbReference type="PANTHER" id="PTHR30349">
    <property type="entry name" value="PHAGE INTEGRASE-RELATED"/>
    <property type="match status" value="1"/>
</dbReference>
<dbReference type="RefSeq" id="WP_085915740.1">
    <property type="nucleotide sequence ID" value="NZ_AP018920.1"/>
</dbReference>
<dbReference type="Proteomes" id="UP000194360">
    <property type="component" value="Unassembled WGS sequence"/>
</dbReference>
<evidence type="ECO:0000259" key="5">
    <source>
        <dbReference type="PROSITE" id="PS51898"/>
    </source>
</evidence>
<dbReference type="GO" id="GO:0006310">
    <property type="term" value="P:DNA recombination"/>
    <property type="evidence" value="ECO:0007669"/>
    <property type="project" value="UniProtKB-KW"/>
</dbReference>
<dbReference type="InterPro" id="IPR011010">
    <property type="entry name" value="DNA_brk_join_enz"/>
</dbReference>
<dbReference type="PROSITE" id="PS51900">
    <property type="entry name" value="CB"/>
    <property type="match status" value="1"/>
</dbReference>
<feature type="domain" description="Tyr recombinase" evidence="5">
    <location>
        <begin position="155"/>
        <end position="363"/>
    </location>
</feature>
<keyword evidence="3" id="KW-0233">DNA recombination</keyword>
<dbReference type="InterPro" id="IPR044068">
    <property type="entry name" value="CB"/>
</dbReference>
<dbReference type="EMBL" id="MIGB01000043">
    <property type="protein sequence ID" value="OSY36114.1"/>
    <property type="molecule type" value="Genomic_DNA"/>
</dbReference>
<dbReference type="InterPro" id="IPR058717">
    <property type="entry name" value="Phage_L5_Integrase_N"/>
</dbReference>
<dbReference type="AlphaFoldDB" id="A0A1Y2MLG9"/>
<evidence type="ECO:0000313" key="7">
    <source>
        <dbReference type="EMBL" id="OSY36114.1"/>
    </source>
</evidence>
<dbReference type="Gene3D" id="1.10.150.130">
    <property type="match status" value="1"/>
</dbReference>
<dbReference type="Pfam" id="PF00589">
    <property type="entry name" value="Phage_integrase"/>
    <property type="match status" value="1"/>
</dbReference>
<dbReference type="Gene3D" id="1.10.443.10">
    <property type="entry name" value="Intergrase catalytic core"/>
    <property type="match status" value="1"/>
</dbReference>
<evidence type="ECO:0000256" key="1">
    <source>
        <dbReference type="ARBA" id="ARBA00008857"/>
    </source>
</evidence>
<evidence type="ECO:0000256" key="4">
    <source>
        <dbReference type="PROSITE-ProRule" id="PRU01248"/>
    </source>
</evidence>
<dbReference type="GO" id="GO:0015074">
    <property type="term" value="P:DNA integration"/>
    <property type="evidence" value="ECO:0007669"/>
    <property type="project" value="InterPro"/>
</dbReference>
<dbReference type="Pfam" id="PF26003">
    <property type="entry name" value="Integrase_N_phage"/>
    <property type="match status" value="1"/>
</dbReference>
<comment type="similarity">
    <text evidence="1">Belongs to the 'phage' integrase family.</text>
</comment>
<dbReference type="CDD" id="cd01189">
    <property type="entry name" value="INT_ICEBs1_C_like"/>
    <property type="match status" value="1"/>
</dbReference>
<organism evidence="7 8">
    <name type="scientific">Pseudonocardia autotrophica</name>
    <name type="common">Amycolata autotrophica</name>
    <name type="synonym">Nocardia autotrophica</name>
    <dbReference type="NCBI Taxonomy" id="2074"/>
    <lineage>
        <taxon>Bacteria</taxon>
        <taxon>Bacillati</taxon>
        <taxon>Actinomycetota</taxon>
        <taxon>Actinomycetes</taxon>
        <taxon>Pseudonocardiales</taxon>
        <taxon>Pseudonocardiaceae</taxon>
        <taxon>Pseudonocardia</taxon>
    </lineage>
</organism>
<evidence type="ECO:0000256" key="3">
    <source>
        <dbReference type="ARBA" id="ARBA00023172"/>
    </source>
</evidence>
<dbReference type="SUPFAM" id="SSF56349">
    <property type="entry name" value="DNA breaking-rejoining enzymes"/>
    <property type="match status" value="1"/>
</dbReference>
<protein>
    <submittedName>
        <fullName evidence="7">Putative prophage phiRv2 integrase</fullName>
    </submittedName>
</protein>
<dbReference type="InterPro" id="IPR050090">
    <property type="entry name" value="Tyrosine_recombinase_XerCD"/>
</dbReference>
<dbReference type="PROSITE" id="PS51898">
    <property type="entry name" value="TYR_RECOMBINASE"/>
    <property type="match status" value="1"/>
</dbReference>
<evidence type="ECO:0000256" key="2">
    <source>
        <dbReference type="ARBA" id="ARBA00023125"/>
    </source>
</evidence>
<accession>A0A1Y2MLG9</accession>
<dbReference type="STRING" id="2074.BG845_05629"/>
<dbReference type="OrthoDB" id="1822491at2"/>